<reference evidence="1" key="2">
    <citation type="journal article" date="2024" name="Plant">
        <title>Genomic evolution and insights into agronomic trait innovations of Sesamum species.</title>
        <authorList>
            <person name="Miao H."/>
            <person name="Wang L."/>
            <person name="Qu L."/>
            <person name="Liu H."/>
            <person name="Sun Y."/>
            <person name="Le M."/>
            <person name="Wang Q."/>
            <person name="Wei S."/>
            <person name="Zheng Y."/>
            <person name="Lin W."/>
            <person name="Duan Y."/>
            <person name="Cao H."/>
            <person name="Xiong S."/>
            <person name="Wang X."/>
            <person name="Wei L."/>
            <person name="Li C."/>
            <person name="Ma Q."/>
            <person name="Ju M."/>
            <person name="Zhao R."/>
            <person name="Li G."/>
            <person name="Mu C."/>
            <person name="Tian Q."/>
            <person name="Mei H."/>
            <person name="Zhang T."/>
            <person name="Gao T."/>
            <person name="Zhang H."/>
        </authorList>
    </citation>
    <scope>NUCLEOTIDE SEQUENCE</scope>
    <source>
        <strain evidence="1">G02</strain>
    </source>
</reference>
<protein>
    <submittedName>
        <fullName evidence="1">Uncharacterized protein</fullName>
    </submittedName>
</protein>
<gene>
    <name evidence="1" type="ORF">Sradi_7274300</name>
</gene>
<dbReference type="EMBL" id="JACGWJ010001494">
    <property type="protein sequence ID" value="KAL0282038.1"/>
    <property type="molecule type" value="Genomic_DNA"/>
</dbReference>
<evidence type="ECO:0000313" key="1">
    <source>
        <dbReference type="EMBL" id="KAL0282038.1"/>
    </source>
</evidence>
<organism evidence="1">
    <name type="scientific">Sesamum radiatum</name>
    <name type="common">Black benniseed</name>
    <dbReference type="NCBI Taxonomy" id="300843"/>
    <lineage>
        <taxon>Eukaryota</taxon>
        <taxon>Viridiplantae</taxon>
        <taxon>Streptophyta</taxon>
        <taxon>Embryophyta</taxon>
        <taxon>Tracheophyta</taxon>
        <taxon>Spermatophyta</taxon>
        <taxon>Magnoliopsida</taxon>
        <taxon>eudicotyledons</taxon>
        <taxon>Gunneridae</taxon>
        <taxon>Pentapetalae</taxon>
        <taxon>asterids</taxon>
        <taxon>lamiids</taxon>
        <taxon>Lamiales</taxon>
        <taxon>Pedaliaceae</taxon>
        <taxon>Sesamum</taxon>
    </lineage>
</organism>
<dbReference type="AlphaFoldDB" id="A0AAW2IK99"/>
<name>A0AAW2IK99_SESRA</name>
<reference evidence="1" key="1">
    <citation type="submission" date="2020-06" db="EMBL/GenBank/DDBJ databases">
        <authorList>
            <person name="Li T."/>
            <person name="Hu X."/>
            <person name="Zhang T."/>
            <person name="Song X."/>
            <person name="Zhang H."/>
            <person name="Dai N."/>
            <person name="Sheng W."/>
            <person name="Hou X."/>
            <person name="Wei L."/>
        </authorList>
    </citation>
    <scope>NUCLEOTIDE SEQUENCE</scope>
    <source>
        <strain evidence="1">G02</strain>
        <tissue evidence="1">Leaf</tissue>
    </source>
</reference>
<sequence length="237" mass="27223">MKISGDWRSRILQAFTEVFKNCSPDSSMKLACLSAIEEMLAPERSWLYLHPGDPALVDYQIAWVQDLPLLLILLDDKTHYVPRYFSGPCFGIELGAFFYHNLDFALPDCYLWWFFLQAVLRLLLLVGQATPVNSPFSQEFDTLQCSFGGICYGPFMRLTADIQELAICCLYYFSFMDSQLLQSVISCCLCDDLEPYLVLRILEVLHSAFRAGHIQFPDYASFHVTLLSRFHVYPGTF</sequence>
<comment type="caution">
    <text evidence="1">The sequence shown here is derived from an EMBL/GenBank/DDBJ whole genome shotgun (WGS) entry which is preliminary data.</text>
</comment>
<proteinExistence type="predicted"/>
<accession>A0AAW2IK99</accession>